<dbReference type="InterPro" id="IPR009003">
    <property type="entry name" value="Peptidase_S1_PA"/>
</dbReference>
<evidence type="ECO:0000313" key="5">
    <source>
        <dbReference type="EMBL" id="TMR09808.1"/>
    </source>
</evidence>
<dbReference type="InterPro" id="IPR001478">
    <property type="entry name" value="PDZ"/>
</dbReference>
<evidence type="ECO:0000313" key="6">
    <source>
        <dbReference type="Proteomes" id="UP000309128"/>
    </source>
</evidence>
<comment type="caution">
    <text evidence="5">The sequence shown here is derived from an EMBL/GenBank/DDBJ whole genome shotgun (WGS) entry which is preliminary data.</text>
</comment>
<dbReference type="GO" id="GO:0006508">
    <property type="term" value="P:proteolysis"/>
    <property type="evidence" value="ECO:0007669"/>
    <property type="project" value="UniProtKB-KW"/>
</dbReference>
<dbReference type="AlphaFoldDB" id="A0A5S4F158"/>
<dbReference type="GO" id="GO:0004252">
    <property type="term" value="F:serine-type endopeptidase activity"/>
    <property type="evidence" value="ECO:0007669"/>
    <property type="project" value="InterPro"/>
</dbReference>
<name>A0A5S4F158_9ACTN</name>
<dbReference type="EMBL" id="VCKY01000216">
    <property type="protein sequence ID" value="TMR09808.1"/>
    <property type="molecule type" value="Genomic_DNA"/>
</dbReference>
<dbReference type="SUPFAM" id="SSF50494">
    <property type="entry name" value="Trypsin-like serine proteases"/>
    <property type="match status" value="1"/>
</dbReference>
<proteinExistence type="predicted"/>
<keyword evidence="3" id="KW-0472">Membrane</keyword>
<dbReference type="SMART" id="SM00228">
    <property type="entry name" value="PDZ"/>
    <property type="match status" value="1"/>
</dbReference>
<dbReference type="Gene3D" id="2.30.42.10">
    <property type="match status" value="1"/>
</dbReference>
<organism evidence="5 6">
    <name type="scientific">Nonomuraea turkmeniaca</name>
    <dbReference type="NCBI Taxonomy" id="103838"/>
    <lineage>
        <taxon>Bacteria</taxon>
        <taxon>Bacillati</taxon>
        <taxon>Actinomycetota</taxon>
        <taxon>Actinomycetes</taxon>
        <taxon>Streptosporangiales</taxon>
        <taxon>Streptosporangiaceae</taxon>
        <taxon>Nonomuraea</taxon>
    </lineage>
</organism>
<feature type="transmembrane region" description="Helical" evidence="3">
    <location>
        <begin position="38"/>
        <end position="60"/>
    </location>
</feature>
<dbReference type="Pfam" id="PF13180">
    <property type="entry name" value="PDZ_2"/>
    <property type="match status" value="1"/>
</dbReference>
<keyword evidence="6" id="KW-1185">Reference proteome</keyword>
<sequence>MSSDEQGRDGGIVYTYYPGCGSWQVEQPAPSPERRGRLGAAVAGLVVGALLASLLSGLLFGRGGARERVSAAITPAPAPSTTARPLSSLADIAEAVRPSVVSVTTARGAGSGVVYDAEGTVLTNAHVVEDAKGGDVRLRLADGTTAEATVLGVDAFSGIAVLKAGKATGLRPAKLGDSDKIRAGDEVLAIGGPFGFDGSVTAGIVSALHRMLPGEGGRAALTDAIQTDAAINPGNSGGALVDAAGLVIGINTAIASTRNGNVGVGFAIPVNEARRVADQLIAEGGVGRAHLGVSVTDASGRAGALIDDVERAGAADSAGLLPGDLITGLGGTAIRAEADLVAAVRTRLPGERVTVTYERQGVGHTVDVMLATCDGERTGGQAGQAQISTRRCARKRTWSPGQSWAAAGRSAVRTTAMTG</sequence>
<protein>
    <submittedName>
        <fullName evidence="5">PDZ domain-containing protein</fullName>
    </submittedName>
</protein>
<evidence type="ECO:0000256" key="3">
    <source>
        <dbReference type="SAM" id="Phobius"/>
    </source>
</evidence>
<dbReference type="Gene3D" id="2.40.10.120">
    <property type="match status" value="1"/>
</dbReference>
<dbReference type="InterPro" id="IPR001940">
    <property type="entry name" value="Peptidase_S1C"/>
</dbReference>
<dbReference type="OrthoDB" id="9758917at2"/>
<dbReference type="PANTHER" id="PTHR43343:SF3">
    <property type="entry name" value="PROTEASE DO-LIKE 8, CHLOROPLASTIC"/>
    <property type="match status" value="1"/>
</dbReference>
<dbReference type="Pfam" id="PF13365">
    <property type="entry name" value="Trypsin_2"/>
    <property type="match status" value="1"/>
</dbReference>
<dbReference type="SUPFAM" id="SSF50156">
    <property type="entry name" value="PDZ domain-like"/>
    <property type="match status" value="1"/>
</dbReference>
<evidence type="ECO:0000256" key="2">
    <source>
        <dbReference type="ARBA" id="ARBA00022801"/>
    </source>
</evidence>
<dbReference type="PROSITE" id="PS50106">
    <property type="entry name" value="PDZ"/>
    <property type="match status" value="1"/>
</dbReference>
<reference evidence="5 6" key="1">
    <citation type="submission" date="2019-05" db="EMBL/GenBank/DDBJ databases">
        <title>Draft genome sequence of Nonomuraea turkmeniaca DSM 43926.</title>
        <authorList>
            <person name="Saricaoglu S."/>
            <person name="Isik K."/>
        </authorList>
    </citation>
    <scope>NUCLEOTIDE SEQUENCE [LARGE SCALE GENOMIC DNA]</scope>
    <source>
        <strain evidence="5 6">DSM 43926</strain>
    </source>
</reference>
<dbReference type="Proteomes" id="UP000309128">
    <property type="component" value="Unassembled WGS sequence"/>
</dbReference>
<dbReference type="PRINTS" id="PR00834">
    <property type="entry name" value="PROTEASES2C"/>
</dbReference>
<feature type="domain" description="PDZ" evidence="4">
    <location>
        <begin position="287"/>
        <end position="361"/>
    </location>
</feature>
<keyword evidence="1" id="KW-0645">Protease</keyword>
<dbReference type="InterPro" id="IPR051201">
    <property type="entry name" value="Chloro_Bact_Ser_Proteases"/>
</dbReference>
<dbReference type="RefSeq" id="WP_138672224.1">
    <property type="nucleotide sequence ID" value="NZ_VCKY01000216.1"/>
</dbReference>
<keyword evidence="3" id="KW-0812">Transmembrane</keyword>
<keyword evidence="2" id="KW-0378">Hydrolase</keyword>
<evidence type="ECO:0000259" key="4">
    <source>
        <dbReference type="PROSITE" id="PS50106"/>
    </source>
</evidence>
<evidence type="ECO:0000256" key="1">
    <source>
        <dbReference type="ARBA" id="ARBA00022670"/>
    </source>
</evidence>
<gene>
    <name evidence="5" type="ORF">ETD86_42115</name>
</gene>
<dbReference type="InterPro" id="IPR036034">
    <property type="entry name" value="PDZ_sf"/>
</dbReference>
<dbReference type="PANTHER" id="PTHR43343">
    <property type="entry name" value="PEPTIDASE S12"/>
    <property type="match status" value="1"/>
</dbReference>
<keyword evidence="3" id="KW-1133">Transmembrane helix</keyword>
<accession>A0A5S4F158</accession>